<gene>
    <name evidence="3" type="ORF">U27_01256</name>
</gene>
<evidence type="ECO:0000256" key="2">
    <source>
        <dbReference type="ARBA" id="ARBA00022942"/>
    </source>
</evidence>
<proteinExistence type="predicted"/>
<dbReference type="SUPFAM" id="SSF56235">
    <property type="entry name" value="N-terminal nucleophile aminohydrolases (Ntn hydrolases)"/>
    <property type="match status" value="1"/>
</dbReference>
<dbReference type="AlphaFoldDB" id="A0A081C9V1"/>
<evidence type="ECO:0000256" key="1">
    <source>
        <dbReference type="ARBA" id="ARBA00022490"/>
    </source>
</evidence>
<evidence type="ECO:0000313" key="3">
    <source>
        <dbReference type="EMBL" id="GAK61356.1"/>
    </source>
</evidence>
<dbReference type="NCBIfam" id="TIGR03691">
    <property type="entry name" value="20S_bact_alpha"/>
    <property type="match status" value="1"/>
</dbReference>
<dbReference type="CDD" id="cd01906">
    <property type="entry name" value="proteasome_protease_HslV"/>
    <property type="match status" value="1"/>
</dbReference>
<accession>A0A081C9V1</accession>
<dbReference type="InterPro" id="IPR029055">
    <property type="entry name" value="Ntn_hydrolases_N"/>
</dbReference>
<name>A0A081C9V1_VECG1</name>
<keyword evidence="2 3" id="KW-0647">Proteasome</keyword>
<organism evidence="3 4">
    <name type="scientific">Vecturithrix granuli</name>
    <dbReference type="NCBI Taxonomy" id="1499967"/>
    <lineage>
        <taxon>Bacteria</taxon>
        <taxon>Candidatus Moduliflexota</taxon>
        <taxon>Candidatus Vecturitrichia</taxon>
        <taxon>Candidatus Vecturitrichales</taxon>
        <taxon>Candidatus Vecturitrichaceae</taxon>
        <taxon>Candidatus Vecturithrix</taxon>
    </lineage>
</organism>
<dbReference type="PANTHER" id="PTHR11599">
    <property type="entry name" value="PROTEASOME SUBUNIT ALPHA/BETA"/>
    <property type="match status" value="1"/>
</dbReference>
<dbReference type="GO" id="GO:0019773">
    <property type="term" value="C:proteasome core complex, alpha-subunit complex"/>
    <property type="evidence" value="ECO:0007669"/>
    <property type="project" value="InterPro"/>
</dbReference>
<dbReference type="EMBL" id="DF820478">
    <property type="protein sequence ID" value="GAK61356.1"/>
    <property type="molecule type" value="Genomic_DNA"/>
</dbReference>
<keyword evidence="4" id="KW-1185">Reference proteome</keyword>
<dbReference type="InterPro" id="IPR050115">
    <property type="entry name" value="Proteasome_alpha"/>
</dbReference>
<dbReference type="HOGENOM" id="CLU_071031_0_0_0"/>
<dbReference type="GO" id="GO:0004298">
    <property type="term" value="F:threonine-type endopeptidase activity"/>
    <property type="evidence" value="ECO:0007669"/>
    <property type="project" value="InterPro"/>
</dbReference>
<dbReference type="PROSITE" id="PS51475">
    <property type="entry name" value="PROTEASOME_ALPHA_2"/>
    <property type="match status" value="1"/>
</dbReference>
<dbReference type="InterPro" id="IPR001353">
    <property type="entry name" value="Proteasome_sua/b"/>
</dbReference>
<dbReference type="InterPro" id="IPR023332">
    <property type="entry name" value="Proteasome_alpha-type"/>
</dbReference>
<dbReference type="Gene3D" id="3.60.20.10">
    <property type="entry name" value="Glutamine Phosphoribosylpyrophosphate, subunit 1, domain 1"/>
    <property type="match status" value="1"/>
</dbReference>
<dbReference type="eggNOG" id="COG0638">
    <property type="taxonomic scope" value="Bacteria"/>
</dbReference>
<dbReference type="STRING" id="1499967.U27_01256"/>
<dbReference type="InterPro" id="IPR022296">
    <property type="entry name" value="Proteasome_asu_bac"/>
</dbReference>
<sequence length="233" mass="26122">MPMPYYVSPEQMMQDKAEYARKGIAKGKSLVALEYADGIILAAENPSSSLSKISEIYDCLSFAGVGKYSEFENLRKSGIRYADIKGYTYSRADVTGKSLANAYSQVIGNIFTKEIKPLEVEILVVEVGVTSDKNSMYHILFDGSISDYHNYAVIGGHADIVNGFLRESYQENLALNQALALCRKALEKTTENKTIREEHLEVAILDRNLDGRKFRRIFCPEIKDRLIEVASLL</sequence>
<dbReference type="Proteomes" id="UP000030661">
    <property type="component" value="Unassembled WGS sequence"/>
</dbReference>
<protein>
    <submittedName>
        <fullName evidence="3">Proteasome, alpha subunit</fullName>
    </submittedName>
</protein>
<dbReference type="MEROPS" id="T01.980"/>
<evidence type="ECO:0000313" key="4">
    <source>
        <dbReference type="Proteomes" id="UP000030661"/>
    </source>
</evidence>
<reference evidence="3 4" key="1">
    <citation type="journal article" date="2015" name="PeerJ">
        <title>First genomic representation of candidate bacterial phylum KSB3 points to enhanced environmental sensing as a trigger of wastewater bulking.</title>
        <authorList>
            <person name="Sekiguchi Y."/>
            <person name="Ohashi A."/>
            <person name="Parks D.H."/>
            <person name="Yamauchi T."/>
            <person name="Tyson G.W."/>
            <person name="Hugenholtz P."/>
        </authorList>
    </citation>
    <scope>NUCLEOTIDE SEQUENCE [LARGE SCALE GENOMIC DNA]</scope>
</reference>
<dbReference type="Pfam" id="PF00227">
    <property type="entry name" value="Proteasome"/>
    <property type="match status" value="1"/>
</dbReference>
<dbReference type="GO" id="GO:0051603">
    <property type="term" value="P:proteolysis involved in protein catabolic process"/>
    <property type="evidence" value="ECO:0007669"/>
    <property type="project" value="InterPro"/>
</dbReference>
<keyword evidence="1" id="KW-0963">Cytoplasm</keyword>